<keyword evidence="1 3" id="KW-0474">Menaquinone biosynthesis</keyword>
<comment type="pathway">
    <text evidence="3">Quinol/quinone metabolism; menaquinone biosynthesis.</text>
</comment>
<dbReference type="PANTHER" id="PTHR42916">
    <property type="entry name" value="2-SUCCINYL-5-ENOLPYRUVYL-6-HYDROXY-3-CYCLOHEXENE-1-CARBOXYLATE SYNTHASE"/>
    <property type="match status" value="1"/>
</dbReference>
<keyword evidence="2 3" id="KW-0456">Lyase</keyword>
<dbReference type="AlphaFoldDB" id="A0A558AZW8"/>
<dbReference type="RefSeq" id="WP_145287068.1">
    <property type="nucleotide sequence ID" value="NZ_VMSJ01000001.1"/>
</dbReference>
<evidence type="ECO:0000259" key="4">
    <source>
        <dbReference type="Pfam" id="PF00561"/>
    </source>
</evidence>
<evidence type="ECO:0000313" key="5">
    <source>
        <dbReference type="EMBL" id="TVT29784.1"/>
    </source>
</evidence>
<evidence type="ECO:0000313" key="6">
    <source>
        <dbReference type="Proteomes" id="UP000315103"/>
    </source>
</evidence>
<dbReference type="OrthoDB" id="9808398at2"/>
<comment type="caution">
    <text evidence="5">The sequence shown here is derived from an EMBL/GenBank/DDBJ whole genome shotgun (WGS) entry which is preliminary data.</text>
</comment>
<keyword evidence="6" id="KW-1185">Reference proteome</keyword>
<gene>
    <name evidence="3 5" type="primary">menH</name>
    <name evidence="5" type="ORF">FO441_05750</name>
</gene>
<dbReference type="SUPFAM" id="SSF53474">
    <property type="entry name" value="alpha/beta-Hydrolases"/>
    <property type="match status" value="1"/>
</dbReference>
<comment type="subunit">
    <text evidence="3">Monomer.</text>
</comment>
<protein>
    <recommendedName>
        <fullName evidence="3">Putative 2-succinyl-6-hydroxy-2,4-cyclohexadiene-1-carboxylate synthase</fullName>
        <shortName evidence="3">SHCHC synthase</shortName>
        <ecNumber evidence="3">4.2.99.20</ecNumber>
    </recommendedName>
</protein>
<dbReference type="HAMAP" id="MF_01660">
    <property type="entry name" value="MenH"/>
    <property type="match status" value="1"/>
</dbReference>
<evidence type="ECO:0000256" key="3">
    <source>
        <dbReference type="HAMAP-Rule" id="MF_01660"/>
    </source>
</evidence>
<dbReference type="InterPro" id="IPR029058">
    <property type="entry name" value="AB_hydrolase_fold"/>
</dbReference>
<dbReference type="Gene3D" id="3.40.50.1820">
    <property type="entry name" value="alpha/beta hydrolase"/>
    <property type="match status" value="1"/>
</dbReference>
<dbReference type="Pfam" id="PF00561">
    <property type="entry name" value="Abhydrolase_1"/>
    <property type="match status" value="1"/>
</dbReference>
<evidence type="ECO:0000256" key="1">
    <source>
        <dbReference type="ARBA" id="ARBA00022428"/>
    </source>
</evidence>
<dbReference type="GO" id="GO:0070205">
    <property type="term" value="F:2-succinyl-6-hydroxy-2,4-cyclohexadiene-1-carboxylate synthase activity"/>
    <property type="evidence" value="ECO:0007669"/>
    <property type="project" value="UniProtKB-UniRule"/>
</dbReference>
<name>A0A558AZW8_9STAP</name>
<dbReference type="PRINTS" id="PR00412">
    <property type="entry name" value="EPOXHYDRLASE"/>
</dbReference>
<comment type="pathway">
    <text evidence="3">Quinol/quinone metabolism; 1,4-dihydroxy-2-naphthoate biosynthesis; 1,4-dihydroxy-2-naphthoate from chorismate: step 3/7.</text>
</comment>
<dbReference type="InterPro" id="IPR022485">
    <property type="entry name" value="SHCHC_synthase_MenH"/>
</dbReference>
<feature type="domain" description="AB hydrolase-1" evidence="4">
    <location>
        <begin position="15"/>
        <end position="247"/>
    </location>
</feature>
<dbReference type="NCBIfam" id="TIGR03695">
    <property type="entry name" value="menH_SHCHC"/>
    <property type="match status" value="1"/>
</dbReference>
<dbReference type="UniPathway" id="UPA01057">
    <property type="reaction ID" value="UER00900"/>
</dbReference>
<reference evidence="5 6" key="1">
    <citation type="submission" date="2019-07" db="EMBL/GenBank/DDBJ databases">
        <title>Salinicoccus cyprini sp. nov., isolated from gastro-intestinal tract of mirror carp, Cyprinus carpio var. specularis, collected from Gobind Sagar Reservoir, Himachal Pradesh, India.</title>
        <authorList>
            <person name="Talwar C."/>
            <person name="Singh A.K."/>
            <person name="Lal R."/>
            <person name="Negi R.K."/>
        </authorList>
    </citation>
    <scope>NUCLEOTIDE SEQUENCE [LARGE SCALE GENOMIC DNA]</scope>
    <source>
        <strain evidence="5 6">CT19</strain>
    </source>
</reference>
<evidence type="ECO:0000256" key="2">
    <source>
        <dbReference type="ARBA" id="ARBA00023239"/>
    </source>
</evidence>
<comment type="catalytic activity">
    <reaction evidence="3">
        <text>5-enolpyruvoyl-6-hydroxy-2-succinyl-cyclohex-3-ene-1-carboxylate = (1R,6R)-6-hydroxy-2-succinyl-cyclohexa-2,4-diene-1-carboxylate + pyruvate</text>
        <dbReference type="Rhea" id="RHEA:25597"/>
        <dbReference type="ChEBI" id="CHEBI:15361"/>
        <dbReference type="ChEBI" id="CHEBI:58689"/>
        <dbReference type="ChEBI" id="CHEBI:58818"/>
        <dbReference type="EC" id="4.2.99.20"/>
    </reaction>
</comment>
<sequence length="261" mass="28933">MRFNYHYSDNGKERTILLLHGFISDMESMAHVSVAAGPYFNVLKIDLPGFGGTRSVGIDYTMDTIGDGIQAILDALSIPKVNIMGYSMGGRVALSFIVNHPESVERAILESSSPGIASSSDRESRLLTDRRRADRINGDYGSFIDEWEALPLFNSQKQLSDTLHAEQRANRLAQIPKEVADSLLKYGTGVQPAYWDRLPDINMPVLLVVGERDEKFRAINATMADRLPDARFEIIEGAGHNVHMESPEKFGTIMIDFLIGG</sequence>
<organism evidence="5 6">
    <name type="scientific">Salinicoccus cyprini</name>
    <dbReference type="NCBI Taxonomy" id="2493691"/>
    <lineage>
        <taxon>Bacteria</taxon>
        <taxon>Bacillati</taxon>
        <taxon>Bacillota</taxon>
        <taxon>Bacilli</taxon>
        <taxon>Bacillales</taxon>
        <taxon>Staphylococcaceae</taxon>
        <taxon>Salinicoccus</taxon>
    </lineage>
</organism>
<comment type="function">
    <text evidence="3">Catalyzes a proton abstraction reaction that results in 2,5-elimination of pyruvate from 2-succinyl-5-enolpyruvyl-6-hydroxy-3-cyclohexene-1-carboxylate (SEPHCHC) and the formation of 2-succinyl-6-hydroxy-2,4-cyclohexadiene-1-carboxylate (SHCHC).</text>
</comment>
<dbReference type="EMBL" id="VMSJ01000001">
    <property type="protein sequence ID" value="TVT29784.1"/>
    <property type="molecule type" value="Genomic_DNA"/>
</dbReference>
<dbReference type="PANTHER" id="PTHR42916:SF1">
    <property type="entry name" value="PROTEIN PHYLLO, CHLOROPLASTIC"/>
    <property type="match status" value="1"/>
</dbReference>
<dbReference type="PRINTS" id="PR00111">
    <property type="entry name" value="ABHYDROLASE"/>
</dbReference>
<dbReference type="GO" id="GO:0009234">
    <property type="term" value="P:menaquinone biosynthetic process"/>
    <property type="evidence" value="ECO:0007669"/>
    <property type="project" value="UniProtKB-UniRule"/>
</dbReference>
<dbReference type="InterPro" id="IPR000073">
    <property type="entry name" value="AB_hydrolase_1"/>
</dbReference>
<dbReference type="UniPathway" id="UPA00079"/>
<dbReference type="Proteomes" id="UP000315103">
    <property type="component" value="Unassembled WGS sequence"/>
</dbReference>
<proteinExistence type="inferred from homology"/>
<comment type="similarity">
    <text evidence="3">Belongs to the AB hydrolase superfamily. MenH family.</text>
</comment>
<accession>A0A558AZW8</accession>
<dbReference type="EC" id="4.2.99.20" evidence="3"/>
<dbReference type="InterPro" id="IPR000639">
    <property type="entry name" value="Epox_hydrolase-like"/>
</dbReference>